<dbReference type="InterPro" id="IPR013783">
    <property type="entry name" value="Ig-like_fold"/>
</dbReference>
<dbReference type="SMART" id="SM00089">
    <property type="entry name" value="PKD"/>
    <property type="match status" value="3"/>
</dbReference>
<dbReference type="EMBL" id="CP107006">
    <property type="protein sequence ID" value="UYQ94427.1"/>
    <property type="molecule type" value="Genomic_DNA"/>
</dbReference>
<evidence type="ECO:0000259" key="1">
    <source>
        <dbReference type="PROSITE" id="PS50093"/>
    </source>
</evidence>
<dbReference type="Pfam" id="PF18911">
    <property type="entry name" value="PKD_4"/>
    <property type="match status" value="1"/>
</dbReference>
<dbReference type="Pfam" id="PF13585">
    <property type="entry name" value="CHU_C"/>
    <property type="match status" value="1"/>
</dbReference>
<protein>
    <submittedName>
        <fullName evidence="2">PKD domain-containing protein</fullName>
    </submittedName>
</protein>
<dbReference type="Pfam" id="PF19406">
    <property type="entry name" value="PKD_5"/>
    <property type="match status" value="1"/>
</dbReference>
<dbReference type="SUPFAM" id="SSF49299">
    <property type="entry name" value="PKD domain"/>
    <property type="match status" value="3"/>
</dbReference>
<dbReference type="CDD" id="cd00603">
    <property type="entry name" value="IPT_PCSR"/>
    <property type="match status" value="1"/>
</dbReference>
<name>A0ABY6J7Z5_9BACT</name>
<dbReference type="InterPro" id="IPR045828">
    <property type="entry name" value="PKD_Bacteroidetes"/>
</dbReference>
<reference evidence="2" key="1">
    <citation type="submission" date="2022-10" db="EMBL/GenBank/DDBJ databases">
        <title>Chitinophaga sp. nov., isolated from soil.</title>
        <authorList>
            <person name="Jeon C.O."/>
        </authorList>
    </citation>
    <scope>NUCLEOTIDE SEQUENCE</scope>
    <source>
        <strain evidence="2">R8</strain>
    </source>
</reference>
<dbReference type="CDD" id="cd00146">
    <property type="entry name" value="PKD"/>
    <property type="match status" value="1"/>
</dbReference>
<sequence length="1787" mass="182645">MPSLQKSASPWLPGFVVVLSIISLWLTPVTGLAQAPTITSFSPTTVCQGRNVTITGTDFTNVTGVEVNGLPAGFSVTNAGEIVATVNENATSGPIRIVTNQGTVVSGTQLTVIPSPKPNLNDNSGQGFSSCTGTATYTLQVSNASQVTGTGNQYTIDWGDGTAAFTATDWASGAQQSHTYNAQGYFNIRVTITPANGCTVTRNIQFYNGSNPLASFTTTASTTGLCAPAPVEFKIGNWTLNSPGTRYEIDFGDNTPRLVLNHPLNATNTDYIFSHIYNTTSCPGAADFTATLRAINGCFTTTYTLNQIIIRRKPVANFTFTPAQPCVTNQVCFNNTTVAGYMGNNCNSTTTYTWDFGDGTTSNALNPPCHTYAAAGTYNVTLTAGNTGCGTDAITRQIVVLPQSPPPTVTPLVYCQGATPAQLTATGINLRWYTSSSGGTGSVVAPTPGTNTAGTSTYYVTQTLPNQCESVRVPLTVTVNPLPPAPTVTTPVLLCLNQAATPLTATGSNLLWYDVANGGTGSATAPTPSTAATGSTNYWVSQTVNGCEGPRRMITVTVSPLPVAPVVTSPIIYCQFAPAVPLTAPGAGLLWYTTAVGGTGSTTAPTPSTATPGTTTWYVSQATGCGESPRAAIDVVVNPAPNASIAYTPNLLCNVDNSPAGTNPPVPVTFNGTTGGVFSISPGGMAITAAGSITPANATPGTYTITYSIPAGGGCPVYNTSATVTVNGTPTATISYPDLCTSGTPTAVTRTGSGGGTFSASPVGLTINAVTGVITPASSTPGTYTVTYDIAAAAPCPGYTATATLTVTAAPTATISYPANQLCNAGGAPVAVTQSGTGGGIYSVTPATGLTVDATTGQITPAGATAGVYTISYTAPGSGACAPVVATTNITVNGAPAATISYPAICSNDPLTPVVLTGSAGGTFSATPGISINATTGAINPAASAAGTYTVTYDIAAAGPCPGLTTTTTVNITTAPTATISYTPATLCNVANTPATPNAPVPVNRTGTPGGTFDVVPATGLPVNAVSGEINPAGATPGTYTIRYTAPGTGGCANYIATATVTVTGAPTATINYAGSPYCGNITMPQAVTITGTTGGVYSAAPGLSINPATGAINPAASTPGTYTVTYNIAASAPCPGFTTAATVQIVESPVISFPSPDQAICSGGSATYTPTSTVPGTTYTWTLAAPLPAGVNGTIAATANTSSATLTFTNTGTANQTITIRVTPTNPSPIACNGAPVNITLLVRPVVPAPVTTNASYCMDVPPQTLQVTPLPGMNIRWFDRNQAPLAAAPVINTAISGTSTFYVSHLTADNCESARSRIDAVVHPTLNIIGSAYVNPTSCGVPSGTITLDVRDLSNNLTPNLPVTVHYNKFGLPYSYSGTTNAAGMIVIPLTAGTYSNFRVETSGGCISRPLPDVFILRDPSPPAAPVAGYNPPVCSGAPLRLTALTATSEQAGPIEYVWAGPAFGPYADTVRNSVVIFPEATLAHAGTYVVYAMQNNCISLPANFQVAVNQAPAKPVVVTRSPLCVGEALTLQAFSSIPGNLALTYEWRGPATGFPVRAANAVINRVTLQDAGIYTITVTSPQTGCSTSTDTTIRIGDYPVVAFAQDTLTLPTGYRLQLEPQITNGAAPGVLPIAQYKWTPMQDLECNDAVCAMPVAVVKNNVCYNVQVTNVYGCSASDDICIRTFCDNSQVFIPNAFAPNGNVPENRVLMVRASGINAIKSFRVFNRWGQLMYERTNFPPNSAQFGWDGMIKGRKADVGVYVYTVEVVCENGVPYSYKGNVTLF</sequence>
<dbReference type="InterPro" id="IPR022409">
    <property type="entry name" value="PKD/Chitinase_dom"/>
</dbReference>
<accession>A0ABY6J7Z5</accession>
<organism evidence="2 3">
    <name type="scientific">Chitinophaga horti</name>
    <dbReference type="NCBI Taxonomy" id="2920382"/>
    <lineage>
        <taxon>Bacteria</taxon>
        <taxon>Pseudomonadati</taxon>
        <taxon>Bacteroidota</taxon>
        <taxon>Chitinophagia</taxon>
        <taxon>Chitinophagales</taxon>
        <taxon>Chitinophagaceae</taxon>
        <taxon>Chitinophaga</taxon>
    </lineage>
</organism>
<proteinExistence type="predicted"/>
<keyword evidence="3" id="KW-1185">Reference proteome</keyword>
<dbReference type="InterPro" id="IPR000601">
    <property type="entry name" value="PKD_dom"/>
</dbReference>
<dbReference type="Gene3D" id="2.60.40.10">
    <property type="entry name" value="Immunoglobulins"/>
    <property type="match status" value="5"/>
</dbReference>
<dbReference type="RefSeq" id="WP_264282313.1">
    <property type="nucleotide sequence ID" value="NZ_CP107006.1"/>
</dbReference>
<evidence type="ECO:0000313" key="3">
    <source>
        <dbReference type="Proteomes" id="UP001162741"/>
    </source>
</evidence>
<dbReference type="InterPro" id="IPR014756">
    <property type="entry name" value="Ig_E-set"/>
</dbReference>
<dbReference type="PROSITE" id="PS50093">
    <property type="entry name" value="PKD"/>
    <property type="match status" value="2"/>
</dbReference>
<dbReference type="InterPro" id="IPR044023">
    <property type="entry name" value="Ig_7"/>
</dbReference>
<dbReference type="InterPro" id="IPR035986">
    <property type="entry name" value="PKD_dom_sf"/>
</dbReference>
<feature type="domain" description="PKD" evidence="1">
    <location>
        <begin position="124"/>
        <end position="204"/>
    </location>
</feature>
<dbReference type="Proteomes" id="UP001162741">
    <property type="component" value="Chromosome"/>
</dbReference>
<feature type="domain" description="PKD" evidence="1">
    <location>
        <begin position="341"/>
        <end position="400"/>
    </location>
</feature>
<dbReference type="Pfam" id="PF19081">
    <property type="entry name" value="Ig_7"/>
    <property type="match status" value="4"/>
</dbReference>
<gene>
    <name evidence="2" type="ORF">MKQ68_04905</name>
</gene>
<evidence type="ECO:0000313" key="2">
    <source>
        <dbReference type="EMBL" id="UYQ94427.1"/>
    </source>
</evidence>
<dbReference type="SUPFAM" id="SSF81296">
    <property type="entry name" value="E set domains"/>
    <property type="match status" value="1"/>
</dbReference>